<dbReference type="EMBL" id="CADCUY010000497">
    <property type="protein sequence ID" value="CAA9428612.1"/>
    <property type="molecule type" value="Genomic_DNA"/>
</dbReference>
<evidence type="ECO:0008006" key="2">
    <source>
        <dbReference type="Google" id="ProtNLM"/>
    </source>
</evidence>
<proteinExistence type="predicted"/>
<gene>
    <name evidence="1" type="ORF">AVDCRST_MAG35-2444</name>
</gene>
<accession>A0A6J4Q585</accession>
<feature type="non-terminal residue" evidence="1">
    <location>
        <position position="48"/>
    </location>
</feature>
<protein>
    <recommendedName>
        <fullName evidence="2">HTH iclR-type domain-containing protein</fullName>
    </recommendedName>
</protein>
<sequence>MGPARPSDLRERNLATVLGAVARSPAPVSRAATAARTGLTRATVSTLV</sequence>
<dbReference type="Gene3D" id="1.10.10.10">
    <property type="entry name" value="Winged helix-like DNA-binding domain superfamily/Winged helix DNA-binding domain"/>
    <property type="match status" value="1"/>
</dbReference>
<dbReference type="InterPro" id="IPR036388">
    <property type="entry name" value="WH-like_DNA-bd_sf"/>
</dbReference>
<organism evidence="1">
    <name type="scientific">uncultured Quadrisphaera sp</name>
    <dbReference type="NCBI Taxonomy" id="904978"/>
    <lineage>
        <taxon>Bacteria</taxon>
        <taxon>Bacillati</taxon>
        <taxon>Actinomycetota</taxon>
        <taxon>Actinomycetes</taxon>
        <taxon>Kineosporiales</taxon>
        <taxon>Kineosporiaceae</taxon>
        <taxon>Quadrisphaera</taxon>
        <taxon>environmental samples</taxon>
    </lineage>
</organism>
<evidence type="ECO:0000313" key="1">
    <source>
        <dbReference type="EMBL" id="CAA9428612.1"/>
    </source>
</evidence>
<name>A0A6J4Q585_9ACTN</name>
<reference evidence="1" key="1">
    <citation type="submission" date="2020-02" db="EMBL/GenBank/DDBJ databases">
        <authorList>
            <person name="Meier V. D."/>
        </authorList>
    </citation>
    <scope>NUCLEOTIDE SEQUENCE</scope>
    <source>
        <strain evidence="1">AVDCRST_MAG35</strain>
    </source>
</reference>
<dbReference type="AlphaFoldDB" id="A0A6J4Q585"/>